<feature type="compositionally biased region" description="Polar residues" evidence="1">
    <location>
        <begin position="200"/>
        <end position="210"/>
    </location>
</feature>
<dbReference type="AlphaFoldDB" id="A0A8T1XBJ5"/>
<keyword evidence="3" id="KW-1185">Reference proteome</keyword>
<reference evidence="2" key="1">
    <citation type="submission" date="2021-02" db="EMBL/GenBank/DDBJ databases">
        <authorList>
            <person name="Palmer J.M."/>
        </authorList>
    </citation>
    <scope>NUCLEOTIDE SEQUENCE</scope>
    <source>
        <strain evidence="2">SCRP23</strain>
    </source>
</reference>
<dbReference type="EMBL" id="JAGDFL010000023">
    <property type="protein sequence ID" value="KAG7400780.1"/>
    <property type="molecule type" value="Genomic_DNA"/>
</dbReference>
<dbReference type="Pfam" id="PF14938">
    <property type="entry name" value="SNAP"/>
    <property type="match status" value="1"/>
</dbReference>
<evidence type="ECO:0000313" key="3">
    <source>
        <dbReference type="Proteomes" id="UP000693981"/>
    </source>
</evidence>
<protein>
    <submittedName>
        <fullName evidence="2">Uncharacterized protein</fullName>
    </submittedName>
</protein>
<accession>A0A8T1XBJ5</accession>
<organism evidence="2 3">
    <name type="scientific">Phytophthora boehmeriae</name>
    <dbReference type="NCBI Taxonomy" id="109152"/>
    <lineage>
        <taxon>Eukaryota</taxon>
        <taxon>Sar</taxon>
        <taxon>Stramenopiles</taxon>
        <taxon>Oomycota</taxon>
        <taxon>Peronosporomycetes</taxon>
        <taxon>Peronosporales</taxon>
        <taxon>Peronosporaceae</taxon>
        <taxon>Phytophthora</taxon>
    </lineage>
</organism>
<evidence type="ECO:0000256" key="1">
    <source>
        <dbReference type="SAM" id="MobiDB-lite"/>
    </source>
</evidence>
<gene>
    <name evidence="2" type="ORF">PHYBOEH_004294</name>
</gene>
<name>A0A8T1XBJ5_9STRA</name>
<dbReference type="OrthoDB" id="72408at2759"/>
<evidence type="ECO:0000313" key="2">
    <source>
        <dbReference type="EMBL" id="KAG7400780.1"/>
    </source>
</evidence>
<comment type="caution">
    <text evidence="2">The sequence shown here is derived from an EMBL/GenBank/DDBJ whole genome shotgun (WGS) entry which is preliminary data.</text>
</comment>
<dbReference type="Proteomes" id="UP000693981">
    <property type="component" value="Unassembled WGS sequence"/>
</dbReference>
<proteinExistence type="predicted"/>
<feature type="region of interest" description="Disordered" evidence="1">
    <location>
        <begin position="183"/>
        <end position="212"/>
    </location>
</feature>
<sequence length="478" mass="52491">MAWRTTNATPPAPEPAAPAAMTANNALFLIVLGMFLMATLLPVLVATLFRAAVLLTAVLLAAAATNPTDQSFAMWLNDQNEAADLVPGTSLGVSRWVSAMYQTAKALVCNEPLTWRFYNALVFSVAFVPSRERYAFGVFGTWRWADESGDYIKALCRAPWVTKVSRGGSDSGIERYLMRGGSSAGVERENGSLRRRKHGSSTGFQATTGESETESHRHIHAKALQCKVRKDWKNAAVCFLEAAKVTGATLTKMNYELEAAWCTLEQVDRVPSPQSELVRNIKSVCETLASAGYYDEASRGLSELALRLKRRFPLDCKKTDFAKDVAALYVQAKNTAEAGGSLHCAAENGLRAAQIYADASLWTLAEECFEAVGDIRRGNDQMELANEVYGNAVLCRLGQLDMAGAEDMLNRFAEYMGEIHRASDMDILLSNLLKACSKWSPQILEAASKRYGSVHSLMPWQRKCLANIQEKIDSADLR</sequence>